<evidence type="ECO:0000256" key="1">
    <source>
        <dbReference type="SAM" id="MobiDB-lite"/>
    </source>
</evidence>
<dbReference type="EMBL" id="CM032181">
    <property type="protein sequence ID" value="KAG7100153.1"/>
    <property type="molecule type" value="Genomic_DNA"/>
</dbReference>
<dbReference type="GeneID" id="66071008"/>
<gene>
    <name evidence="2" type="ORF">E1B28_001932</name>
</gene>
<dbReference type="OrthoDB" id="3269637at2759"/>
<dbReference type="Proteomes" id="UP001049176">
    <property type="component" value="Chromosome 1"/>
</dbReference>
<sequence>MSVTEEQLEFTINPLSPLLSPPCYLLDDRPPVPPGFVLFTVWRDGGNQLVLRLPLSFIHSVVFYPLKYLAYVAWCVCGQKGDIRDAEGNAVDMSTTTISEGYHFQFVSSELFEHTANPALTQIRSLRSLTSISANYKRSSKFSKDVLARDGKSVFTVHDDGEATHLLLRRIGNDFADIIKTHRLPDFDSIDDIRNGIFLETGVHVTHFEKHRCAILYAPNEFLTLDDLKDANPEHLMEKYRRKYANGQITPKTEAYVFHWLVSWSPSLPSGSEEFDRDILVAHCARTRFADVGKDLPHLTLCHVRYGISLLHKMIDKDLSETWLKLKRDREKTTKPSRGAIKHGYRWQDAGVLSEDILTAMRFLGDLRATRDAQRRHAETNARVQNWLKASSPPLDP</sequence>
<comment type="caution">
    <text evidence="2">The sequence shown here is derived from an EMBL/GenBank/DDBJ whole genome shotgun (WGS) entry which is preliminary data.</text>
</comment>
<accession>A0A9P8AG42</accession>
<evidence type="ECO:0000313" key="3">
    <source>
        <dbReference type="Proteomes" id="UP001049176"/>
    </source>
</evidence>
<dbReference type="RefSeq" id="XP_043016623.1">
    <property type="nucleotide sequence ID" value="XM_043147909.1"/>
</dbReference>
<evidence type="ECO:0000313" key="2">
    <source>
        <dbReference type="EMBL" id="KAG7100153.1"/>
    </source>
</evidence>
<feature type="region of interest" description="Disordered" evidence="1">
    <location>
        <begin position="375"/>
        <end position="397"/>
    </location>
</feature>
<reference evidence="2" key="1">
    <citation type="journal article" date="2021" name="Genome Biol. Evol.">
        <title>The assembled and annotated genome of the fairy-ring fungus Marasmius oreades.</title>
        <authorList>
            <person name="Hiltunen M."/>
            <person name="Ament-Velasquez S.L."/>
            <person name="Johannesson H."/>
        </authorList>
    </citation>
    <scope>NUCLEOTIDE SEQUENCE</scope>
    <source>
        <strain evidence="2">03SP1</strain>
    </source>
</reference>
<evidence type="ECO:0008006" key="4">
    <source>
        <dbReference type="Google" id="ProtNLM"/>
    </source>
</evidence>
<protein>
    <recommendedName>
        <fullName evidence="4">HNH nuclease domain-containing protein</fullName>
    </recommendedName>
</protein>
<proteinExistence type="predicted"/>
<organism evidence="2 3">
    <name type="scientific">Marasmius oreades</name>
    <name type="common">fairy-ring Marasmius</name>
    <dbReference type="NCBI Taxonomy" id="181124"/>
    <lineage>
        <taxon>Eukaryota</taxon>
        <taxon>Fungi</taxon>
        <taxon>Dikarya</taxon>
        <taxon>Basidiomycota</taxon>
        <taxon>Agaricomycotina</taxon>
        <taxon>Agaricomycetes</taxon>
        <taxon>Agaricomycetidae</taxon>
        <taxon>Agaricales</taxon>
        <taxon>Marasmiineae</taxon>
        <taxon>Marasmiaceae</taxon>
        <taxon>Marasmius</taxon>
    </lineage>
</organism>
<keyword evidence="3" id="KW-1185">Reference proteome</keyword>
<dbReference type="AlphaFoldDB" id="A0A9P8AG42"/>
<dbReference type="KEGG" id="more:E1B28_001932"/>
<name>A0A9P8AG42_9AGAR</name>